<organism evidence="1 2">
    <name type="scientific">Dipteronia sinensis</name>
    <dbReference type="NCBI Taxonomy" id="43782"/>
    <lineage>
        <taxon>Eukaryota</taxon>
        <taxon>Viridiplantae</taxon>
        <taxon>Streptophyta</taxon>
        <taxon>Embryophyta</taxon>
        <taxon>Tracheophyta</taxon>
        <taxon>Spermatophyta</taxon>
        <taxon>Magnoliopsida</taxon>
        <taxon>eudicotyledons</taxon>
        <taxon>Gunneridae</taxon>
        <taxon>Pentapetalae</taxon>
        <taxon>rosids</taxon>
        <taxon>malvids</taxon>
        <taxon>Sapindales</taxon>
        <taxon>Sapindaceae</taxon>
        <taxon>Hippocastanoideae</taxon>
        <taxon>Acereae</taxon>
        <taxon>Dipteronia</taxon>
    </lineage>
</organism>
<sequence>MSTKLLICIMYIVKPRECNVISLINDAKKELKGHHIERWENWQLSITFPWNGLRHVLTTHEKLMFCFEEFDRCEKLIIKFELILVLDDIEFPKDEPFGMFPWSDENNVEPVPHEDVEYLDDELIPAENVEYLDDEPVRETTNDESELDNEYKVDEESDDELDVNWSMKLTNKILVTMAVVILAVYNDLQECKNDACDRRPYASWFTDDVTFMINSVWGSHSMCQRVVENKEVTSQSVASILRSTIHANPIIKAKILKNQLQDKYQTVMAVGFFADGVPNPALVAEDDPVGHGTEQARAELESSAIKCDPDVSDTHLHDKLMGRDRELEEEDGSCRETIVLDVEPEVDALLPEDSANDH</sequence>
<evidence type="ECO:0000313" key="2">
    <source>
        <dbReference type="Proteomes" id="UP001281410"/>
    </source>
</evidence>
<evidence type="ECO:0000313" key="1">
    <source>
        <dbReference type="EMBL" id="KAK3188989.1"/>
    </source>
</evidence>
<name>A0AAD9ZR24_9ROSI</name>
<dbReference type="Proteomes" id="UP001281410">
    <property type="component" value="Unassembled WGS sequence"/>
</dbReference>
<proteinExistence type="predicted"/>
<accession>A0AAD9ZR24</accession>
<dbReference type="AlphaFoldDB" id="A0AAD9ZR24"/>
<gene>
    <name evidence="1" type="ORF">Dsin_028550</name>
</gene>
<protein>
    <submittedName>
        <fullName evidence="1">Uncharacterized protein</fullName>
    </submittedName>
</protein>
<reference evidence="1" key="1">
    <citation type="journal article" date="2023" name="Plant J.">
        <title>Genome sequences and population genomics provide insights into the demographic history, inbreeding, and mutation load of two 'living fossil' tree species of Dipteronia.</title>
        <authorList>
            <person name="Feng Y."/>
            <person name="Comes H.P."/>
            <person name="Chen J."/>
            <person name="Zhu S."/>
            <person name="Lu R."/>
            <person name="Zhang X."/>
            <person name="Li P."/>
            <person name="Qiu J."/>
            <person name="Olsen K.M."/>
            <person name="Qiu Y."/>
        </authorList>
    </citation>
    <scope>NUCLEOTIDE SEQUENCE</scope>
    <source>
        <strain evidence="1">NBL</strain>
    </source>
</reference>
<comment type="caution">
    <text evidence="1">The sequence shown here is derived from an EMBL/GenBank/DDBJ whole genome shotgun (WGS) entry which is preliminary data.</text>
</comment>
<dbReference type="EMBL" id="JANJYJ010000009">
    <property type="protein sequence ID" value="KAK3188989.1"/>
    <property type="molecule type" value="Genomic_DNA"/>
</dbReference>
<keyword evidence="2" id="KW-1185">Reference proteome</keyword>